<dbReference type="EMBL" id="FUKO01000033">
    <property type="protein sequence ID" value="SJN43760.1"/>
    <property type="molecule type" value="Genomic_DNA"/>
</dbReference>
<dbReference type="RefSeq" id="WP_087132643.1">
    <property type="nucleotide sequence ID" value="NZ_FUKO01000033.1"/>
</dbReference>
<reference evidence="2 3" key="1">
    <citation type="submission" date="2017-02" db="EMBL/GenBank/DDBJ databases">
        <authorList>
            <person name="Peterson S.W."/>
        </authorList>
    </citation>
    <scope>NUCLEOTIDE SEQUENCE [LARGE SCALE GENOMIC DNA]</scope>
    <source>
        <strain evidence="2 3">B Mb 05.01</strain>
    </source>
</reference>
<evidence type="ECO:0000313" key="3">
    <source>
        <dbReference type="Proteomes" id="UP000196320"/>
    </source>
</evidence>
<keyword evidence="3" id="KW-1185">Reference proteome</keyword>
<evidence type="ECO:0000256" key="1">
    <source>
        <dbReference type="SAM" id="MobiDB-lite"/>
    </source>
</evidence>
<proteinExistence type="predicted"/>
<name>A0A1R4KHG7_9MICO</name>
<dbReference type="AlphaFoldDB" id="A0A1R4KHG7"/>
<evidence type="ECO:0000313" key="2">
    <source>
        <dbReference type="EMBL" id="SJN43760.1"/>
    </source>
</evidence>
<organism evidence="2 3">
    <name type="scientific">Microbacterium esteraromaticum</name>
    <dbReference type="NCBI Taxonomy" id="57043"/>
    <lineage>
        <taxon>Bacteria</taxon>
        <taxon>Bacillati</taxon>
        <taxon>Actinomycetota</taxon>
        <taxon>Actinomycetes</taxon>
        <taxon>Micrococcales</taxon>
        <taxon>Microbacteriaceae</taxon>
        <taxon>Microbacterium</taxon>
    </lineage>
</organism>
<gene>
    <name evidence="2" type="ORF">FM104_12910</name>
</gene>
<protein>
    <submittedName>
        <fullName evidence="2">Uncharacterized protein</fullName>
    </submittedName>
</protein>
<sequence>MADASFSRERTWVAFHSDGGQCALATTTHDCPHSHRYEQATHEDATEVTMSTPTEAGQAVRDPRGRIGITTDAPRAKSSRIGVMFIDANYSVLAQVDELTVIQIVDATS</sequence>
<accession>A0A1R4KHG7</accession>
<feature type="region of interest" description="Disordered" evidence="1">
    <location>
        <begin position="40"/>
        <end position="59"/>
    </location>
</feature>
<dbReference type="Proteomes" id="UP000196320">
    <property type="component" value="Unassembled WGS sequence"/>
</dbReference>